<dbReference type="PANTHER" id="PTHR31286">
    <property type="entry name" value="GLYCINE-RICH CELL WALL STRUCTURAL PROTEIN 1.8-LIKE"/>
    <property type="match status" value="1"/>
</dbReference>
<dbReference type="PANTHER" id="PTHR31286:SF179">
    <property type="entry name" value="RNASE H TYPE-1 DOMAIN-CONTAINING PROTEIN"/>
    <property type="match status" value="1"/>
</dbReference>
<sequence length="527" mass="56708">MSADTPAPVSSSASPPPSSSPAEPVICPVPSSYHPSILHPPSFCAAVVQPPAPPPLPPSPGDPVTQWTSPPPPIPLSAPPPADAPTAPHSSAVPAPLSSPASVAPVRSYAAAVGVPSVAAQGLAPVFGGAGRDNLGCQYSSFLGAPAIAFPSSAVETLVSPLRWALIGKFSHSRPSIDAVRRAMEGMKFAGAVDIGLIDGRHMLLRPSLEVDFLRIRSRELWMVANAPMRVFRWDPSFIPNRESAITPVWVSLSGLPIHLFAREAIFAIAQGIGQPLLIDRATAQRSRPSKARVLIELDSSKPLPPKVRLILPHGNSAWQQIKYECFPLYCDHCYHQGHSVGNCKRRKDREEVANTGKGKEKEAEESTIAGEESSQPTMPDSVSDSSKSSRGRRRSRKRKSQEKENTQQEAFAGIDSGQTSSNSSERRLVIYQPLLPTIVEVSEAQEKEGHQLGEVVAFDNPVGDSQNRWSALAEEVRKEIGTDHQDTIQQEDTQAGTVPFNSKSLLSPSTPRILRSATRRGLNPHI</sequence>
<comment type="caution">
    <text evidence="3">The sequence shown here is derived from an EMBL/GenBank/DDBJ whole genome shotgun (WGS) entry which is preliminary data.</text>
</comment>
<feature type="compositionally biased region" description="Low complexity" evidence="1">
    <location>
        <begin position="1"/>
        <end position="13"/>
    </location>
</feature>
<gene>
    <name evidence="3" type="ORF">M6B38_133975</name>
</gene>
<evidence type="ECO:0000313" key="3">
    <source>
        <dbReference type="EMBL" id="KAJ6815586.1"/>
    </source>
</evidence>
<feature type="region of interest" description="Disordered" evidence="1">
    <location>
        <begin position="499"/>
        <end position="527"/>
    </location>
</feature>
<feature type="compositionally biased region" description="Pro residues" evidence="1">
    <location>
        <begin position="50"/>
        <end position="61"/>
    </location>
</feature>
<dbReference type="EMBL" id="JANAVB010028818">
    <property type="protein sequence ID" value="KAJ6815586.1"/>
    <property type="molecule type" value="Genomic_DNA"/>
</dbReference>
<feature type="domain" description="DUF4283" evidence="2">
    <location>
        <begin position="162"/>
        <end position="241"/>
    </location>
</feature>
<dbReference type="Pfam" id="PF14111">
    <property type="entry name" value="DUF4283"/>
    <property type="match status" value="1"/>
</dbReference>
<feature type="region of interest" description="Disordered" evidence="1">
    <location>
        <begin position="48"/>
        <end position="97"/>
    </location>
</feature>
<evidence type="ECO:0000259" key="2">
    <source>
        <dbReference type="Pfam" id="PF14111"/>
    </source>
</evidence>
<accession>A0AAX6FGQ2</accession>
<feature type="compositionally biased region" description="Pro residues" evidence="1">
    <location>
        <begin position="69"/>
        <end position="83"/>
    </location>
</feature>
<evidence type="ECO:0000313" key="4">
    <source>
        <dbReference type="Proteomes" id="UP001140949"/>
    </source>
</evidence>
<dbReference type="AlphaFoldDB" id="A0AAX6FGQ2"/>
<organism evidence="3 4">
    <name type="scientific">Iris pallida</name>
    <name type="common">Sweet iris</name>
    <dbReference type="NCBI Taxonomy" id="29817"/>
    <lineage>
        <taxon>Eukaryota</taxon>
        <taxon>Viridiplantae</taxon>
        <taxon>Streptophyta</taxon>
        <taxon>Embryophyta</taxon>
        <taxon>Tracheophyta</taxon>
        <taxon>Spermatophyta</taxon>
        <taxon>Magnoliopsida</taxon>
        <taxon>Liliopsida</taxon>
        <taxon>Asparagales</taxon>
        <taxon>Iridaceae</taxon>
        <taxon>Iridoideae</taxon>
        <taxon>Irideae</taxon>
        <taxon>Iris</taxon>
    </lineage>
</organism>
<keyword evidence="4" id="KW-1185">Reference proteome</keyword>
<dbReference type="InterPro" id="IPR040256">
    <property type="entry name" value="At4g02000-like"/>
</dbReference>
<name>A0AAX6FGQ2_IRIPA</name>
<protein>
    <recommendedName>
        <fullName evidence="2">DUF4283 domain-containing protein</fullName>
    </recommendedName>
</protein>
<feature type="compositionally biased region" description="Low complexity" evidence="1">
    <location>
        <begin position="84"/>
        <end position="97"/>
    </location>
</feature>
<evidence type="ECO:0000256" key="1">
    <source>
        <dbReference type="SAM" id="MobiDB-lite"/>
    </source>
</evidence>
<feature type="compositionally biased region" description="Polar residues" evidence="1">
    <location>
        <begin position="499"/>
        <end position="511"/>
    </location>
</feature>
<feature type="compositionally biased region" description="Basic residues" evidence="1">
    <location>
        <begin position="390"/>
        <end position="401"/>
    </location>
</feature>
<feature type="compositionally biased region" description="Basic and acidic residues" evidence="1">
    <location>
        <begin position="349"/>
        <end position="365"/>
    </location>
</feature>
<proteinExistence type="predicted"/>
<reference evidence="3" key="2">
    <citation type="submission" date="2023-04" db="EMBL/GenBank/DDBJ databases">
        <authorList>
            <person name="Bruccoleri R.E."/>
            <person name="Oakeley E.J."/>
            <person name="Faust A.-M."/>
            <person name="Dessus-Babus S."/>
            <person name="Altorfer M."/>
            <person name="Burckhardt D."/>
            <person name="Oertli M."/>
            <person name="Naumann U."/>
            <person name="Petersen F."/>
            <person name="Wong J."/>
        </authorList>
    </citation>
    <scope>NUCLEOTIDE SEQUENCE</scope>
    <source>
        <strain evidence="3">GSM-AAB239-AS_SAM_17_03QT</strain>
        <tissue evidence="3">Leaf</tissue>
    </source>
</reference>
<dbReference type="InterPro" id="IPR025558">
    <property type="entry name" value="DUF4283"/>
</dbReference>
<dbReference type="Proteomes" id="UP001140949">
    <property type="component" value="Unassembled WGS sequence"/>
</dbReference>
<reference evidence="3" key="1">
    <citation type="journal article" date="2023" name="GigaByte">
        <title>Genome assembly of the bearded iris, Iris pallida Lam.</title>
        <authorList>
            <person name="Bruccoleri R.E."/>
            <person name="Oakeley E.J."/>
            <person name="Faust A.M.E."/>
            <person name="Altorfer M."/>
            <person name="Dessus-Babus S."/>
            <person name="Burckhardt D."/>
            <person name="Oertli M."/>
            <person name="Naumann U."/>
            <person name="Petersen F."/>
            <person name="Wong J."/>
        </authorList>
    </citation>
    <scope>NUCLEOTIDE SEQUENCE</scope>
    <source>
        <strain evidence="3">GSM-AAB239-AS_SAM_17_03QT</strain>
    </source>
</reference>
<feature type="region of interest" description="Disordered" evidence="1">
    <location>
        <begin position="340"/>
        <end position="425"/>
    </location>
</feature>
<feature type="region of interest" description="Disordered" evidence="1">
    <location>
        <begin position="1"/>
        <end position="26"/>
    </location>
</feature>
<feature type="compositionally biased region" description="Polar residues" evidence="1">
    <location>
        <begin position="373"/>
        <end position="385"/>
    </location>
</feature>